<evidence type="ECO:0000256" key="7">
    <source>
        <dbReference type="ARBA" id="ARBA00022777"/>
    </source>
</evidence>
<dbReference type="PANTHER" id="PTHR22893">
    <property type="entry name" value="NADH OXIDOREDUCTASE-RELATED"/>
    <property type="match status" value="1"/>
</dbReference>
<organism evidence="17 18">
    <name type="scientific">Phytophthora kernoviae</name>
    <dbReference type="NCBI Taxonomy" id="325452"/>
    <lineage>
        <taxon>Eukaryota</taxon>
        <taxon>Sar</taxon>
        <taxon>Stramenopiles</taxon>
        <taxon>Oomycota</taxon>
        <taxon>Peronosporomycetes</taxon>
        <taxon>Peronosporales</taxon>
        <taxon>Peronosporaceae</taxon>
        <taxon>Phytophthora</taxon>
    </lineage>
</organism>
<dbReference type="GO" id="GO:0005829">
    <property type="term" value="C:cytosol"/>
    <property type="evidence" value="ECO:0007669"/>
    <property type="project" value="UniProtKB-ARBA"/>
</dbReference>
<dbReference type="InterPro" id="IPR017441">
    <property type="entry name" value="Protein_kinase_ATP_BS"/>
</dbReference>
<reference evidence="18 19" key="1">
    <citation type="submission" date="2018-07" db="EMBL/GenBank/DDBJ databases">
        <title>Genome sequencing of oomycete isolates from Chile give support for New Zealand origin for Phytophthora kernoviae and make available the first Nothophytophthora sp. genome.</title>
        <authorList>
            <person name="Studholme D.J."/>
            <person name="Sanfuentes E."/>
            <person name="Panda P."/>
            <person name="Hill R."/>
            <person name="Sambles C."/>
            <person name="Grant M."/>
            <person name="Williams N.M."/>
            <person name="Mcdougal R.L."/>
        </authorList>
    </citation>
    <scope>NUCLEOTIDE SEQUENCE [LARGE SCALE GENOMIC DNA]</scope>
    <source>
        <strain evidence="17">Chile6</strain>
        <strain evidence="16">Chile7</strain>
    </source>
</reference>
<dbReference type="PROSITE" id="PS50011">
    <property type="entry name" value="PROTEIN_KINASE_DOM"/>
    <property type="match status" value="1"/>
</dbReference>
<dbReference type="SUPFAM" id="SSF51445">
    <property type="entry name" value="(Trans)glycosidases"/>
    <property type="match status" value="1"/>
</dbReference>
<sequence>MASKLFTPLTLGGKKEPVQLLHRVVMAPLTRLRTGEQGVQTPLGAEYYKQRATPGGLIIAEATNITPTARGSWGSPGIFATEQIEAWRSVTQAVHDKGAKMFLQLWHTGRISHPLNQPDGILPVSSSSKMENMKAGKKIATREGRMEPVPPRALEASEIPSILADYRQAAENAVKAGFDGVELHAANGYLLEQFLHDGINDRTDMYGGSVQNRARFLFEALEAILESLDSAKVGIRLSPFGGSFGDKDSDPIATYTYVLDKLNKYDLAYAHLIEPRGYHVRNPLAPEKGSARQFRDTYKGVLIAASGFDREAAVRIVDEGAADAVAIGRHFISNPDLVRRFELNKPMNDFDVDTFYLAAPRPLSDRALYGEEEETKTHSDSPVRALLRSLSLQRNSRHAASVTPPGTNGTILIEGLLTELEQRSWRCKKGYFVLEEELEQDTLGTRLRFTLKQFTLTENKPGRSVAVVVLSQYDTVTDLRCYQQIKHVLELQFRVEQHTETGDIKTLRVAAADNRMHARWLDVLTSCIAKLTVQAETQQRLEDTGAMWGAVAGAAKIAPMHGGEGRRSSVYTTRGRNSSSESSECSNNNHYEPEIPAEEIRMARQDSTDDELDEVKLTFEEMQMQVLRAADTQSHNQEYASVVEPVLTEEEDAAYSANGYCCTPDVRSSESSVCTEPGLDNNVDTGEETGGNNQEDSPSEDESSAEDCGVNNLGTQSAVAPYKDATSVSRDISPYQETDCNKARDGRSSLTRHPRAAFGATSSSSGFFPLMQSQPPTHSFNANGQMFTLDVRYQLVKSIGNGAYGAVIAVKDVINDGENLAVKKITNIFEDLVDAKRILREVRLLHHFNHKNITHLMDLVPPPSRKQFNDMYIITDLMETDLHQVIYSMQPMSDDHVKYFLYQMLCALHHIHSAGVLHRDMKPSNILLNANCDLKVCDFGLARGGVNLSSTIGGVRRESLQPGELTEYVVTRWYRAPEIMLNCLHYTAAIDVWAVGCIFAEMLLREPLFPGNDYLHQLKLIIKFLGTPKQEDIDFVKNTKALRFLTKLAISKPKKWLDVFAGSGAAVAVSAEAIDLLSKMLLFNPEKRISVDAALRHPYLATFFDENDLVRSQPFDFSFDLPDEKLTKDALIDLLCEDIEQFHPPVPVSTAPAPLNAAANRFFRMGMTASAMTANGVCYDPNHAASGTMDAASVAADMATIKSHGFTTIRTYISKFGPTEMGPIITGCNMTAALGVPYPQPDYMEQMEAAIAAAKAGGVGYIFVGNENLAGVTTVPSDMTNVVREIKSSVPPTVKVGTVQRNTEVINYSGISGWSELVAACDVLGVNLHPYFNPGTTADKAIDVFNNQWAIMKANFGDKLMITETGWPSEGSLSGNIGSTAGAQTFFSDYKAWSSSQKESFYFQMFDTPYKSQAFEKSFGLLTSDSQDKFDLAAASTANGAVSA</sequence>
<comment type="cofactor">
    <cofactor evidence="1">
        <name>FMN</name>
        <dbReference type="ChEBI" id="CHEBI:58210"/>
    </cofactor>
</comment>
<keyword evidence="7 13" id="KW-0418">Kinase</keyword>
<dbReference type="EC" id="2.7.11.24" evidence="13"/>
<dbReference type="SUPFAM" id="SSF51395">
    <property type="entry name" value="FMN-linked oxidoreductases"/>
    <property type="match status" value="1"/>
</dbReference>
<dbReference type="EMBL" id="MBDO02000027">
    <property type="protein sequence ID" value="RLN67172.1"/>
    <property type="molecule type" value="Genomic_DNA"/>
</dbReference>
<feature type="region of interest" description="Disordered" evidence="14">
    <location>
        <begin position="665"/>
        <end position="753"/>
    </location>
</feature>
<gene>
    <name evidence="16" type="ORF">BBJ29_001374</name>
    <name evidence="17" type="ORF">BBP00_00001796</name>
</gene>
<dbReference type="Gene3D" id="3.20.20.80">
    <property type="entry name" value="Glycosidases"/>
    <property type="match status" value="1"/>
</dbReference>
<evidence type="ECO:0000256" key="14">
    <source>
        <dbReference type="SAM" id="MobiDB-lite"/>
    </source>
</evidence>
<comment type="activity regulation">
    <text evidence="13">Activated by threonine and tyrosine phosphorylation.</text>
</comment>
<evidence type="ECO:0000256" key="12">
    <source>
        <dbReference type="RuleBase" id="RU004335"/>
    </source>
</evidence>
<proteinExistence type="inferred from homology"/>
<evidence type="ECO:0000256" key="8">
    <source>
        <dbReference type="ARBA" id="ARBA00022801"/>
    </source>
</evidence>
<evidence type="ECO:0000259" key="15">
    <source>
        <dbReference type="PROSITE" id="PS50011"/>
    </source>
</evidence>
<keyword evidence="8" id="KW-0378">Hydrolase</keyword>
<dbReference type="PROSITE" id="PS01351">
    <property type="entry name" value="MAPK"/>
    <property type="match status" value="1"/>
</dbReference>
<dbReference type="GO" id="GO:0005975">
    <property type="term" value="P:carbohydrate metabolic process"/>
    <property type="evidence" value="ECO:0007669"/>
    <property type="project" value="InterPro"/>
</dbReference>
<evidence type="ECO:0000313" key="17">
    <source>
        <dbReference type="EMBL" id="RLN67172.1"/>
    </source>
</evidence>
<dbReference type="FunFam" id="1.10.510.10:FF:000040">
    <property type="entry name" value="Mitogen-activated protein kinase"/>
    <property type="match status" value="1"/>
</dbReference>
<evidence type="ECO:0000313" key="19">
    <source>
        <dbReference type="Proteomes" id="UP000284657"/>
    </source>
</evidence>
<dbReference type="GO" id="GO:0005524">
    <property type="term" value="F:ATP binding"/>
    <property type="evidence" value="ECO:0007669"/>
    <property type="project" value="UniProtKB-UniRule"/>
</dbReference>
<evidence type="ECO:0000256" key="13">
    <source>
        <dbReference type="RuleBase" id="RU361165"/>
    </source>
</evidence>
<evidence type="ECO:0000256" key="5">
    <source>
        <dbReference type="ARBA" id="ARBA00022679"/>
    </source>
</evidence>
<evidence type="ECO:0000256" key="4">
    <source>
        <dbReference type="ARBA" id="ARBA00022527"/>
    </source>
</evidence>
<keyword evidence="13" id="KW-0460">Magnesium</keyword>
<dbReference type="Proteomes" id="UP000284657">
    <property type="component" value="Unassembled WGS sequence"/>
</dbReference>
<evidence type="ECO:0000256" key="3">
    <source>
        <dbReference type="ARBA" id="ARBA00008773"/>
    </source>
</evidence>
<dbReference type="InterPro" id="IPR000719">
    <property type="entry name" value="Prot_kinase_dom"/>
</dbReference>
<dbReference type="PROSITE" id="PS00107">
    <property type="entry name" value="PROTEIN_KINASE_ATP"/>
    <property type="match status" value="1"/>
</dbReference>
<keyword evidence="10" id="KW-0560">Oxidoreductase</keyword>
<dbReference type="InterPro" id="IPR003527">
    <property type="entry name" value="MAP_kinase_CS"/>
</dbReference>
<dbReference type="FunFam" id="3.30.200.20:FF:000961">
    <property type="entry name" value="Mitogen-activated protein kinase"/>
    <property type="match status" value="1"/>
</dbReference>
<keyword evidence="5 13" id="KW-0808">Transferase</keyword>
<dbReference type="Proteomes" id="UP000277300">
    <property type="component" value="Unassembled WGS sequence"/>
</dbReference>
<dbReference type="Gene3D" id="3.30.200.20">
    <property type="entry name" value="Phosphorylase Kinase, domain 1"/>
    <property type="match status" value="1"/>
</dbReference>
<evidence type="ECO:0000256" key="2">
    <source>
        <dbReference type="ARBA" id="ARBA00005979"/>
    </source>
</evidence>
<dbReference type="InterPro" id="IPR045247">
    <property type="entry name" value="Oye-like"/>
</dbReference>
<accession>A0A3F2RZ93</accession>
<comment type="cofactor">
    <cofactor evidence="13">
        <name>Mg(2+)</name>
        <dbReference type="ChEBI" id="CHEBI:18420"/>
    </cofactor>
</comment>
<dbReference type="InterPro" id="IPR011009">
    <property type="entry name" value="Kinase-like_dom_sf"/>
</dbReference>
<dbReference type="InterPro" id="IPR008271">
    <property type="entry name" value="Ser/Thr_kinase_AS"/>
</dbReference>
<keyword evidence="4 13" id="KW-0723">Serine/threonine-protein kinase</keyword>
<dbReference type="InterPro" id="IPR001155">
    <property type="entry name" value="OxRdtase_FMN_N"/>
</dbReference>
<name>A0A3F2RZ93_9STRA</name>
<dbReference type="Pfam" id="PF00332">
    <property type="entry name" value="Glyco_hydro_17"/>
    <property type="match status" value="1"/>
</dbReference>
<keyword evidence="6 11" id="KW-0547">Nucleotide-binding</keyword>
<evidence type="ECO:0000256" key="11">
    <source>
        <dbReference type="PROSITE-ProRule" id="PRU10141"/>
    </source>
</evidence>
<feature type="domain" description="Protein kinase" evidence="15">
    <location>
        <begin position="793"/>
        <end position="1100"/>
    </location>
</feature>
<dbReference type="CDD" id="cd07834">
    <property type="entry name" value="STKc_MAPK"/>
    <property type="match status" value="1"/>
</dbReference>
<comment type="similarity">
    <text evidence="3 12">Belongs to the glycosyl hydrolase 17 family.</text>
</comment>
<dbReference type="InterPro" id="IPR017853">
    <property type="entry name" value="GH"/>
</dbReference>
<comment type="similarity">
    <text evidence="13">Belongs to the protein kinase superfamily. Ser/Thr protein kinase family. MAP kinase subfamily.</text>
</comment>
<feature type="binding site" evidence="11">
    <location>
        <position position="824"/>
    </location>
    <ligand>
        <name>ATP</name>
        <dbReference type="ChEBI" id="CHEBI:30616"/>
    </ligand>
</feature>
<dbReference type="PROSITE" id="PS00108">
    <property type="entry name" value="PROTEIN_KINASE_ST"/>
    <property type="match status" value="1"/>
</dbReference>
<dbReference type="SMART" id="SM00220">
    <property type="entry name" value="S_TKc"/>
    <property type="match status" value="1"/>
</dbReference>
<dbReference type="PANTHER" id="PTHR22893:SF91">
    <property type="entry name" value="NADPH DEHYDROGENASE 2-RELATED"/>
    <property type="match status" value="1"/>
</dbReference>
<dbReference type="GO" id="GO:0016628">
    <property type="term" value="F:oxidoreductase activity, acting on the CH-CH group of donors, NAD or NADP as acceptor"/>
    <property type="evidence" value="ECO:0007669"/>
    <property type="project" value="UniProtKB-ARBA"/>
</dbReference>
<dbReference type="InterPro" id="IPR013785">
    <property type="entry name" value="Aldolase_TIM"/>
</dbReference>
<protein>
    <recommendedName>
        <fullName evidence="13">Mitogen-activated protein kinase</fullName>
        <ecNumber evidence="13">2.7.11.24</ecNumber>
    </recommendedName>
</protein>
<dbReference type="EMBL" id="MBAD02000874">
    <property type="protein sequence ID" value="RLN61760.1"/>
    <property type="molecule type" value="Genomic_DNA"/>
</dbReference>
<dbReference type="FunFam" id="3.20.20.70:FF:000059">
    <property type="entry name" value="N-ethylmaleimide reductase, FMN-linked"/>
    <property type="match status" value="1"/>
</dbReference>
<dbReference type="CDD" id="cd02933">
    <property type="entry name" value="OYE_like_FMN"/>
    <property type="match status" value="1"/>
</dbReference>
<keyword evidence="9 11" id="KW-0067">ATP-binding</keyword>
<evidence type="ECO:0000313" key="16">
    <source>
        <dbReference type="EMBL" id="RLN61760.1"/>
    </source>
</evidence>
<dbReference type="Pfam" id="PF00069">
    <property type="entry name" value="Pkinase"/>
    <property type="match status" value="1"/>
</dbReference>
<feature type="region of interest" description="Disordered" evidence="14">
    <location>
        <begin position="560"/>
        <end position="596"/>
    </location>
</feature>
<dbReference type="OrthoDB" id="76756at2759"/>
<feature type="compositionally biased region" description="Low complexity" evidence="14">
    <location>
        <begin position="577"/>
        <end position="589"/>
    </location>
</feature>
<feature type="compositionally biased region" description="Polar residues" evidence="14">
    <location>
        <begin position="726"/>
        <end position="738"/>
    </location>
</feature>
<evidence type="ECO:0000256" key="10">
    <source>
        <dbReference type="ARBA" id="ARBA00023002"/>
    </source>
</evidence>
<dbReference type="GO" id="GO:0004707">
    <property type="term" value="F:MAP kinase activity"/>
    <property type="evidence" value="ECO:0007669"/>
    <property type="project" value="UniProtKB-EC"/>
</dbReference>
<comment type="catalytic activity">
    <reaction evidence="13">
        <text>L-threonyl-[protein] + ATP = O-phospho-L-threonyl-[protein] + ADP + H(+)</text>
        <dbReference type="Rhea" id="RHEA:46608"/>
        <dbReference type="Rhea" id="RHEA-COMP:11060"/>
        <dbReference type="Rhea" id="RHEA-COMP:11605"/>
        <dbReference type="ChEBI" id="CHEBI:15378"/>
        <dbReference type="ChEBI" id="CHEBI:30013"/>
        <dbReference type="ChEBI" id="CHEBI:30616"/>
        <dbReference type="ChEBI" id="CHEBI:61977"/>
        <dbReference type="ChEBI" id="CHEBI:456216"/>
        <dbReference type="EC" id="2.7.11.24"/>
    </reaction>
</comment>
<evidence type="ECO:0000256" key="9">
    <source>
        <dbReference type="ARBA" id="ARBA00022840"/>
    </source>
</evidence>
<dbReference type="SUPFAM" id="SSF56112">
    <property type="entry name" value="Protein kinase-like (PK-like)"/>
    <property type="match status" value="1"/>
</dbReference>
<dbReference type="GO" id="GO:0004553">
    <property type="term" value="F:hydrolase activity, hydrolyzing O-glycosyl compounds"/>
    <property type="evidence" value="ECO:0007669"/>
    <property type="project" value="InterPro"/>
</dbReference>
<comment type="caution">
    <text evidence="17">The sequence shown here is derived from an EMBL/GenBank/DDBJ whole genome shotgun (WGS) entry which is preliminary data.</text>
</comment>
<evidence type="ECO:0000256" key="6">
    <source>
        <dbReference type="ARBA" id="ARBA00022741"/>
    </source>
</evidence>
<comment type="similarity">
    <text evidence="2">Belongs to the NADH:flavin oxidoreductase/NADH oxidase family.</text>
</comment>
<evidence type="ECO:0000313" key="18">
    <source>
        <dbReference type="Proteomes" id="UP000277300"/>
    </source>
</evidence>
<dbReference type="GO" id="GO:0010181">
    <property type="term" value="F:FMN binding"/>
    <property type="evidence" value="ECO:0007669"/>
    <property type="project" value="InterPro"/>
</dbReference>
<dbReference type="InterPro" id="IPR000490">
    <property type="entry name" value="Glyco_hydro_17"/>
</dbReference>
<dbReference type="Pfam" id="PF00724">
    <property type="entry name" value="Oxidored_FMN"/>
    <property type="match status" value="1"/>
</dbReference>
<dbReference type="Gene3D" id="1.10.510.10">
    <property type="entry name" value="Transferase(Phosphotransferase) domain 1"/>
    <property type="match status" value="1"/>
</dbReference>
<dbReference type="Gene3D" id="3.20.20.70">
    <property type="entry name" value="Aldolase class I"/>
    <property type="match status" value="1"/>
</dbReference>
<evidence type="ECO:0000256" key="1">
    <source>
        <dbReference type="ARBA" id="ARBA00001917"/>
    </source>
</evidence>